<dbReference type="EMBL" id="ML977327">
    <property type="protein sequence ID" value="KAF2113578.1"/>
    <property type="molecule type" value="Genomic_DNA"/>
</dbReference>
<evidence type="ECO:0000259" key="1">
    <source>
        <dbReference type="Pfam" id="PF06985"/>
    </source>
</evidence>
<reference evidence="2" key="1">
    <citation type="journal article" date="2020" name="Stud. Mycol.">
        <title>101 Dothideomycetes genomes: a test case for predicting lifestyles and emergence of pathogens.</title>
        <authorList>
            <person name="Haridas S."/>
            <person name="Albert R."/>
            <person name="Binder M."/>
            <person name="Bloem J."/>
            <person name="Labutti K."/>
            <person name="Salamov A."/>
            <person name="Andreopoulos B."/>
            <person name="Baker S."/>
            <person name="Barry K."/>
            <person name="Bills G."/>
            <person name="Bluhm B."/>
            <person name="Cannon C."/>
            <person name="Castanera R."/>
            <person name="Culley D."/>
            <person name="Daum C."/>
            <person name="Ezra D."/>
            <person name="Gonzalez J."/>
            <person name="Henrissat B."/>
            <person name="Kuo A."/>
            <person name="Liang C."/>
            <person name="Lipzen A."/>
            <person name="Lutzoni F."/>
            <person name="Magnuson J."/>
            <person name="Mondo S."/>
            <person name="Nolan M."/>
            <person name="Ohm R."/>
            <person name="Pangilinan J."/>
            <person name="Park H.-J."/>
            <person name="Ramirez L."/>
            <person name="Alfaro M."/>
            <person name="Sun H."/>
            <person name="Tritt A."/>
            <person name="Yoshinaga Y."/>
            <person name="Zwiers L.-H."/>
            <person name="Turgeon B."/>
            <person name="Goodwin S."/>
            <person name="Spatafora J."/>
            <person name="Crous P."/>
            <person name="Grigoriev I."/>
        </authorList>
    </citation>
    <scope>NUCLEOTIDE SEQUENCE</scope>
    <source>
        <strain evidence="2">CBS 627.86</strain>
    </source>
</reference>
<gene>
    <name evidence="2" type="ORF">BDV96DRAFT_114502</name>
</gene>
<dbReference type="Proteomes" id="UP000799770">
    <property type="component" value="Unassembled WGS sequence"/>
</dbReference>
<dbReference type="InterPro" id="IPR010730">
    <property type="entry name" value="HET"/>
</dbReference>
<dbReference type="PANTHER" id="PTHR33112">
    <property type="entry name" value="DOMAIN PROTEIN, PUTATIVE-RELATED"/>
    <property type="match status" value="1"/>
</dbReference>
<keyword evidence="3" id="KW-1185">Reference proteome</keyword>
<dbReference type="AlphaFoldDB" id="A0A6A5Z581"/>
<proteinExistence type="predicted"/>
<protein>
    <submittedName>
        <fullName evidence="2">Heterokaryon incompatibility protein-domain-containing protein</fullName>
    </submittedName>
</protein>
<sequence length="589" mass="66565">MMTLHWSHVFVRDYSASFIRHRPFNHTPASPESLQQIQSWISECLISHGHGQSKDQWSPFTPTRLLHIQSEGSGYMLYLTDAKKLSENVSYTALSYCWGGDQSHKLTMANVADAHRLKFATLPRTLQDAIRVTCGLGYEYLWVDSLCIIQDDAHEMAREIALMPQIYSHASITIAARASPSVLQGFLEHRFTGDVIEVPFQGSDSGLLGRVCMTEKNLGDCNWLDTRAWALQESALSTRVIDYHSRHTFFGCVLTHGSTQRAGRKGHTDGWDDLSIYPGTEIRDLGVPYQDLTTTEAMVYWHDVVTNYARRQLTVPTDRILAISAIAGQLGVKRPHDTYIAGLWESVLPLDLLWIAVPDVELPSYPRPHNYQGPSWSWTGIDGPIQFTHRLREFGIHSSYRNDEAYTADAELLGHDVTLQVEEAPFGAVSSAILTLKGRLRPIHQLHKYRSNSHDSFANWGDPLWTCEEIHSSESCQFSDDIHRELAIRCDTADFEEEIDAMPIFLFHIVDPGPKKPSPFEPPESEPLTDSGEIYAPGWGLLLKKENGDTLLGKYSRLGTFRTRFSAPVCWDCARNYLDGFEQQVIQLV</sequence>
<dbReference type="OrthoDB" id="5125733at2759"/>
<evidence type="ECO:0000313" key="2">
    <source>
        <dbReference type="EMBL" id="KAF2113578.1"/>
    </source>
</evidence>
<feature type="domain" description="Heterokaryon incompatibility" evidence="1">
    <location>
        <begin position="91"/>
        <end position="233"/>
    </location>
</feature>
<evidence type="ECO:0000313" key="3">
    <source>
        <dbReference type="Proteomes" id="UP000799770"/>
    </source>
</evidence>
<dbReference type="PANTHER" id="PTHR33112:SF16">
    <property type="entry name" value="HETEROKARYON INCOMPATIBILITY DOMAIN-CONTAINING PROTEIN"/>
    <property type="match status" value="1"/>
</dbReference>
<organism evidence="2 3">
    <name type="scientific">Lophiotrema nucula</name>
    <dbReference type="NCBI Taxonomy" id="690887"/>
    <lineage>
        <taxon>Eukaryota</taxon>
        <taxon>Fungi</taxon>
        <taxon>Dikarya</taxon>
        <taxon>Ascomycota</taxon>
        <taxon>Pezizomycotina</taxon>
        <taxon>Dothideomycetes</taxon>
        <taxon>Pleosporomycetidae</taxon>
        <taxon>Pleosporales</taxon>
        <taxon>Lophiotremataceae</taxon>
        <taxon>Lophiotrema</taxon>
    </lineage>
</organism>
<accession>A0A6A5Z581</accession>
<name>A0A6A5Z581_9PLEO</name>
<dbReference type="Pfam" id="PF06985">
    <property type="entry name" value="HET"/>
    <property type="match status" value="1"/>
</dbReference>